<accession>A0A154KRF1</accession>
<name>A0A154KRF1_9PROT</name>
<protein>
    <submittedName>
        <fullName evidence="2">Uncharacterized conserved protein YjiS, DUF1127 family</fullName>
    </submittedName>
</protein>
<dbReference type="EMBL" id="JPWJ01000001">
    <property type="protein sequence ID" value="RCK53526.1"/>
    <property type="molecule type" value="Genomic_DNA"/>
</dbReference>
<evidence type="ECO:0000313" key="1">
    <source>
        <dbReference type="EMBL" id="RCK53526.1"/>
    </source>
</evidence>
<evidence type="ECO:0000313" key="4">
    <source>
        <dbReference type="Proteomes" id="UP000252266"/>
    </source>
</evidence>
<gene>
    <name evidence="2" type="ORF">SAMN05428964_102194</name>
    <name evidence="1" type="ORF">TH44_04935</name>
</gene>
<dbReference type="AlphaFoldDB" id="A0A154KRF1"/>
<dbReference type="EMBL" id="OBMM01000002">
    <property type="protein sequence ID" value="SOC15943.1"/>
    <property type="molecule type" value="Genomic_DNA"/>
</dbReference>
<dbReference type="Proteomes" id="UP000252266">
    <property type="component" value="Unassembled WGS sequence"/>
</dbReference>
<reference evidence="1 4" key="1">
    <citation type="submission" date="2014-07" db="EMBL/GenBank/DDBJ databases">
        <title>Draft genome sequence of Thalassospira xiamenensis IB13.</title>
        <authorList>
            <person name="Lai Q."/>
            <person name="Shao Z."/>
        </authorList>
    </citation>
    <scope>NUCLEOTIDE SEQUENCE [LARGE SCALE GENOMIC DNA]</scope>
    <source>
        <strain evidence="1 4">IB13</strain>
    </source>
</reference>
<dbReference type="Proteomes" id="UP000219068">
    <property type="component" value="Unassembled WGS sequence"/>
</dbReference>
<dbReference type="RefSeq" id="WP_062951014.1">
    <property type="nucleotide sequence ID" value="NZ_JALLPZ010000002.1"/>
</dbReference>
<proteinExistence type="predicted"/>
<reference evidence="2 3" key="2">
    <citation type="submission" date="2017-08" db="EMBL/GenBank/DDBJ databases">
        <authorList>
            <person name="de Groot N.N."/>
        </authorList>
    </citation>
    <scope>NUCLEOTIDE SEQUENCE [LARGE SCALE GENOMIC DNA]</scope>
    <source>
        <strain evidence="2 3">USBA 78</strain>
    </source>
</reference>
<sequence>MVAITKDAGAFVTTRRHHNSVNVMELPRQWAKRYVLRQKLATMDSHLLRDIGWDVYEARIEAAKPFWKA</sequence>
<evidence type="ECO:0000313" key="3">
    <source>
        <dbReference type="Proteomes" id="UP000219068"/>
    </source>
</evidence>
<organism evidence="1 4">
    <name type="scientific">Thalassospira xiamenensis</name>
    <dbReference type="NCBI Taxonomy" id="220697"/>
    <lineage>
        <taxon>Bacteria</taxon>
        <taxon>Pseudomonadati</taxon>
        <taxon>Pseudomonadota</taxon>
        <taxon>Alphaproteobacteria</taxon>
        <taxon>Rhodospirillales</taxon>
        <taxon>Thalassospiraceae</taxon>
        <taxon>Thalassospira</taxon>
    </lineage>
</organism>
<evidence type="ECO:0000313" key="2">
    <source>
        <dbReference type="EMBL" id="SOC15943.1"/>
    </source>
</evidence>